<dbReference type="EMBL" id="PDOA01000044">
    <property type="protein sequence ID" value="PWC26392.1"/>
    <property type="molecule type" value="Genomic_DNA"/>
</dbReference>
<reference evidence="3" key="1">
    <citation type="submission" date="2017-10" db="EMBL/GenBank/DDBJ databases">
        <authorList>
            <person name="Toshchakov S.V."/>
            <person name="Goeva M.A."/>
        </authorList>
    </citation>
    <scope>NUCLEOTIDE SEQUENCE [LARGE SCALE GENOMIC DNA]</scope>
    <source>
        <strain evidence="3">JR1/69-1-13</strain>
    </source>
</reference>
<dbReference type="Proteomes" id="UP000245048">
    <property type="component" value="Unassembled WGS sequence"/>
</dbReference>
<organism evidence="2 3">
    <name type="scientific">Teichococcus aestuarii</name>
    <dbReference type="NCBI Taxonomy" id="568898"/>
    <lineage>
        <taxon>Bacteria</taxon>
        <taxon>Pseudomonadati</taxon>
        <taxon>Pseudomonadota</taxon>
        <taxon>Alphaproteobacteria</taxon>
        <taxon>Acetobacterales</taxon>
        <taxon>Roseomonadaceae</taxon>
        <taxon>Roseomonas</taxon>
    </lineage>
</organism>
<feature type="region of interest" description="Disordered" evidence="1">
    <location>
        <begin position="93"/>
        <end position="113"/>
    </location>
</feature>
<evidence type="ECO:0000313" key="3">
    <source>
        <dbReference type="Proteomes" id="UP000245048"/>
    </source>
</evidence>
<evidence type="ECO:0000313" key="2">
    <source>
        <dbReference type="EMBL" id="PWC26392.1"/>
    </source>
</evidence>
<proteinExistence type="predicted"/>
<comment type="caution">
    <text evidence="2">The sequence shown here is derived from an EMBL/GenBank/DDBJ whole genome shotgun (WGS) entry which is preliminary data.</text>
</comment>
<evidence type="ECO:0000256" key="1">
    <source>
        <dbReference type="SAM" id="MobiDB-lite"/>
    </source>
</evidence>
<sequence>MHEKRVTYVQAAHRSGLSRESLTAWRVRNIPDVTSLEAVLGVLGLRLEVVDAETGRRFEPRPETMANLGATLAERETCRARFLERRAARRAAQAGASMLRHNGGPPLMPEPKA</sequence>
<name>A0A2U1UXP2_9PROT</name>
<gene>
    <name evidence="2" type="ORF">CR165_23445</name>
</gene>
<dbReference type="AlphaFoldDB" id="A0A2U1UXP2"/>
<protein>
    <submittedName>
        <fullName evidence="2">Uncharacterized protein</fullName>
    </submittedName>
</protein>
<accession>A0A2U1UXP2</accession>
<keyword evidence="3" id="KW-1185">Reference proteome</keyword>